<name>A0ABD6QG35_MYCFO</name>
<dbReference type="InterPro" id="IPR001387">
    <property type="entry name" value="Cro/C1-type_HTH"/>
</dbReference>
<dbReference type="RefSeq" id="WP_076207017.1">
    <property type="nucleotide sequence ID" value="NZ_MBER01000134.1"/>
</dbReference>
<dbReference type="SMART" id="SM00530">
    <property type="entry name" value="HTH_XRE"/>
    <property type="match status" value="1"/>
</dbReference>
<organism evidence="2 3">
    <name type="scientific">Mycolicibacterium fortuitum</name>
    <name type="common">Mycobacterium fortuitum</name>
    <dbReference type="NCBI Taxonomy" id="1766"/>
    <lineage>
        <taxon>Bacteria</taxon>
        <taxon>Bacillati</taxon>
        <taxon>Actinomycetota</taxon>
        <taxon>Actinomycetes</taxon>
        <taxon>Mycobacteriales</taxon>
        <taxon>Mycobacteriaceae</taxon>
        <taxon>Mycolicibacterium</taxon>
    </lineage>
</organism>
<dbReference type="EMBL" id="MBER01000134">
    <property type="protein sequence ID" value="OMC37988.1"/>
    <property type="molecule type" value="Genomic_DNA"/>
</dbReference>
<protein>
    <recommendedName>
        <fullName evidence="1">HTH cro/C1-type domain-containing protein</fullName>
    </recommendedName>
</protein>
<evidence type="ECO:0000313" key="3">
    <source>
        <dbReference type="Proteomes" id="UP000187001"/>
    </source>
</evidence>
<dbReference type="PROSITE" id="PS50943">
    <property type="entry name" value="HTH_CROC1"/>
    <property type="match status" value="1"/>
</dbReference>
<dbReference type="Gene3D" id="1.10.260.40">
    <property type="entry name" value="lambda repressor-like DNA-binding domains"/>
    <property type="match status" value="1"/>
</dbReference>
<reference evidence="2 3" key="1">
    <citation type="submission" date="2016-07" db="EMBL/GenBank/DDBJ databases">
        <authorList>
            <person name="Sutton G."/>
            <person name="Brinkac L."/>
            <person name="Sanka R."/>
            <person name="Adams M."/>
            <person name="Lau E."/>
            <person name="Kumar A."/>
            <person name="Macaden R."/>
        </authorList>
    </citation>
    <scope>NUCLEOTIDE SEQUENCE [LARGE SCALE GENOMIC DNA]</scope>
    <source>
        <strain evidence="2 3">GA-0871</strain>
    </source>
</reference>
<evidence type="ECO:0000259" key="1">
    <source>
        <dbReference type="PROSITE" id="PS50943"/>
    </source>
</evidence>
<dbReference type="SUPFAM" id="SSF47413">
    <property type="entry name" value="lambda repressor-like DNA-binding domains"/>
    <property type="match status" value="1"/>
</dbReference>
<evidence type="ECO:0000313" key="2">
    <source>
        <dbReference type="EMBL" id="OMC37988.1"/>
    </source>
</evidence>
<proteinExistence type="predicted"/>
<dbReference type="InterPro" id="IPR010982">
    <property type="entry name" value="Lambda_DNA-bd_dom_sf"/>
</dbReference>
<dbReference type="CDD" id="cd00093">
    <property type="entry name" value="HTH_XRE"/>
    <property type="match status" value="1"/>
</dbReference>
<feature type="domain" description="HTH cro/C1-type" evidence="1">
    <location>
        <begin position="15"/>
        <end position="69"/>
    </location>
</feature>
<comment type="caution">
    <text evidence="2">The sequence shown here is derived from an EMBL/GenBank/DDBJ whole genome shotgun (WGS) entry which is preliminary data.</text>
</comment>
<accession>A0ABD6QG35</accession>
<dbReference type="Proteomes" id="UP000187001">
    <property type="component" value="Unassembled WGS sequence"/>
</dbReference>
<dbReference type="AlphaFoldDB" id="A0ABD6QG35"/>
<gene>
    <name evidence="2" type="ORF">A5742_07860</name>
</gene>
<dbReference type="Pfam" id="PF01381">
    <property type="entry name" value="HTH_3"/>
    <property type="match status" value="1"/>
</dbReference>
<sequence>MGTPRISEFGIWEALRVIRTKDGQSLAELSRTSGVSLGYLSDLEGGHRWPNATQLKKIAAALNVPISVIERHGQDRHALHGILFAGYRTYRSKHTERHTEACDRDPLR</sequence>